<feature type="region of interest" description="Disordered" evidence="7">
    <location>
        <begin position="108"/>
        <end position="210"/>
    </location>
</feature>
<evidence type="ECO:0000256" key="6">
    <source>
        <dbReference type="ARBA" id="ARBA00023136"/>
    </source>
</evidence>
<dbReference type="GO" id="GO:0031211">
    <property type="term" value="C:endoplasmic reticulum palmitoyltransferase complex"/>
    <property type="evidence" value="ECO:0007669"/>
    <property type="project" value="TreeGrafter"/>
</dbReference>
<organism evidence="9 10">
    <name type="scientific">Tolypocladium paradoxum</name>
    <dbReference type="NCBI Taxonomy" id="94208"/>
    <lineage>
        <taxon>Eukaryota</taxon>
        <taxon>Fungi</taxon>
        <taxon>Dikarya</taxon>
        <taxon>Ascomycota</taxon>
        <taxon>Pezizomycotina</taxon>
        <taxon>Sordariomycetes</taxon>
        <taxon>Hypocreomycetidae</taxon>
        <taxon>Hypocreales</taxon>
        <taxon>Ophiocordycipitaceae</taxon>
        <taxon>Tolypocladium</taxon>
    </lineage>
</organism>
<proteinExistence type="inferred from homology"/>
<feature type="region of interest" description="Disordered" evidence="7">
    <location>
        <begin position="620"/>
        <end position="643"/>
    </location>
</feature>
<feature type="compositionally biased region" description="Polar residues" evidence="7">
    <location>
        <begin position="171"/>
        <end position="180"/>
    </location>
</feature>
<dbReference type="PANTHER" id="PTHR13254:SF0">
    <property type="entry name" value="GOLGIN SUBFAMILY A MEMBER 7_ERF4 DOMAIN-CONTAINING PROTEIN"/>
    <property type="match status" value="1"/>
</dbReference>
<dbReference type="AlphaFoldDB" id="A0A2S4L6B9"/>
<evidence type="ECO:0000256" key="7">
    <source>
        <dbReference type="SAM" id="MobiDB-lite"/>
    </source>
</evidence>
<keyword evidence="6" id="KW-0472">Membrane</keyword>
<evidence type="ECO:0000256" key="2">
    <source>
        <dbReference type="ARBA" id="ARBA00007732"/>
    </source>
</evidence>
<feature type="region of interest" description="Disordered" evidence="7">
    <location>
        <begin position="320"/>
        <end position="431"/>
    </location>
</feature>
<feature type="compositionally biased region" description="Low complexity" evidence="7">
    <location>
        <begin position="130"/>
        <end position="148"/>
    </location>
</feature>
<dbReference type="InterPro" id="IPR051371">
    <property type="entry name" value="Ras_palmitoyltransferase"/>
</dbReference>
<evidence type="ECO:0000313" key="10">
    <source>
        <dbReference type="Proteomes" id="UP000237481"/>
    </source>
</evidence>
<evidence type="ECO:0000256" key="4">
    <source>
        <dbReference type="ARBA" id="ARBA00018463"/>
    </source>
</evidence>
<feature type="compositionally biased region" description="Basic and acidic residues" evidence="7">
    <location>
        <begin position="405"/>
        <end position="423"/>
    </location>
</feature>
<evidence type="ECO:0000256" key="1">
    <source>
        <dbReference type="ARBA" id="ARBA00004406"/>
    </source>
</evidence>
<comment type="subunit">
    <text evidence="3">Interacts with ERF2.</text>
</comment>
<feature type="compositionally biased region" description="Low complexity" evidence="7">
    <location>
        <begin position="223"/>
        <end position="251"/>
    </location>
</feature>
<dbReference type="GO" id="GO:0005789">
    <property type="term" value="C:endoplasmic reticulum membrane"/>
    <property type="evidence" value="ECO:0007669"/>
    <property type="project" value="UniProtKB-SubCell"/>
</dbReference>
<evidence type="ECO:0000259" key="8">
    <source>
        <dbReference type="Pfam" id="PF10256"/>
    </source>
</evidence>
<dbReference type="OrthoDB" id="5377273at2759"/>
<dbReference type="EMBL" id="PKSG01000186">
    <property type="protein sequence ID" value="POR37958.1"/>
    <property type="molecule type" value="Genomic_DNA"/>
</dbReference>
<evidence type="ECO:0000256" key="5">
    <source>
        <dbReference type="ARBA" id="ARBA00022824"/>
    </source>
</evidence>
<feature type="compositionally biased region" description="Polar residues" evidence="7">
    <location>
        <begin position="320"/>
        <end position="337"/>
    </location>
</feature>
<feature type="region of interest" description="Disordered" evidence="7">
    <location>
        <begin position="223"/>
        <end position="302"/>
    </location>
</feature>
<comment type="subcellular location">
    <subcellularLocation>
        <location evidence="1">Endoplasmic reticulum membrane</location>
        <topology evidence="1">Peripheral membrane protein</topology>
    </subcellularLocation>
</comment>
<dbReference type="STRING" id="94208.A0A2S4L6B9"/>
<dbReference type="Proteomes" id="UP000237481">
    <property type="component" value="Unassembled WGS sequence"/>
</dbReference>
<evidence type="ECO:0000256" key="3">
    <source>
        <dbReference type="ARBA" id="ARBA00011396"/>
    </source>
</evidence>
<accession>A0A2S4L6B9</accession>
<keyword evidence="5" id="KW-0256">Endoplasmic reticulum</keyword>
<feature type="domain" description="Golgin subfamily A member 7/ERF4" evidence="8">
    <location>
        <begin position="485"/>
        <end position="609"/>
    </location>
</feature>
<protein>
    <recommendedName>
        <fullName evidence="4">Ras modification protein ERF4</fullName>
    </recommendedName>
</protein>
<name>A0A2S4L6B9_9HYPO</name>
<sequence>MLQYDELFEQSMGRSLRALGTDTRHDNRLIRQAMQPFGANEVQARRSPIQALGWPVQPQPPQLPPLFAGLLLVNGRPWTRSSRPPATSLRRREIEAIANTSIAAAAAPVALSRAPTRRVAATPHRRCQTASPARPDAAAAAAPAAAELPPEHGRHGGRADSVFPTAPHAFQPSSASTASPSLDAPQSLRLPPLAQQPSYPSHIGSPGRPPQHLAVAAAEALNPQQGHQQGHPFPSPFRSRATTAASSSSTPRRPRRLSSARLWNPTNSTPRNTQPRKRRTSTPPAPPVPLQHPTLDGFADTSGLFAAGAGDYPLLTLPQQRQTRHSPSIRASLQIERSGSHDRRVSLPRSVRASYDGSRSQLPTPGPQEVEREPFSQAFEEQAEATKAVKVDKGKGKAIMAPPNEEPRPSYSRDLERGPDVMESRPSNVSVGDGIGSALSSSNSSIMGEDVHVDAGEEWGPQHPCYPHVNPHVPIDSHEFATTRIIRIRRDWLLKGDLAPTFSNLYPEILDPAGVSEQEFRRVIEKLNGDLVLIFDPYSLRNIVDSLLGLVTGWLWDDFGLTGIKSRLNELERWINKWNLEMEKAMASEEGIIPPKIISLRQTGYMTLDIQIPDPEIAPAPSSTVAGESRTALPMEPAPAMTA</sequence>
<feature type="compositionally biased region" description="Polar residues" evidence="7">
    <location>
        <begin position="264"/>
        <end position="273"/>
    </location>
</feature>
<comment type="similarity">
    <text evidence="2">Belongs to the ERF4 family.</text>
</comment>
<feature type="compositionally biased region" description="Basic and acidic residues" evidence="7">
    <location>
        <begin position="149"/>
        <end position="158"/>
    </location>
</feature>
<comment type="caution">
    <text evidence="9">The sequence shown here is derived from an EMBL/GenBank/DDBJ whole genome shotgun (WGS) entry which is preliminary data.</text>
</comment>
<dbReference type="Pfam" id="PF10256">
    <property type="entry name" value="Erf4"/>
    <property type="match status" value="1"/>
</dbReference>
<dbReference type="InterPro" id="IPR019383">
    <property type="entry name" value="Golgin_A_7/ERF4"/>
</dbReference>
<dbReference type="GO" id="GO:0006612">
    <property type="term" value="P:protein targeting to membrane"/>
    <property type="evidence" value="ECO:0007669"/>
    <property type="project" value="TreeGrafter"/>
</dbReference>
<keyword evidence="10" id="KW-1185">Reference proteome</keyword>
<reference evidence="9 10" key="1">
    <citation type="submission" date="2018-01" db="EMBL/GenBank/DDBJ databases">
        <title>Harnessing the power of phylogenomics to disentangle the directionality and signatures of interkingdom host jumping in the parasitic fungal genus Tolypocladium.</title>
        <authorList>
            <person name="Quandt C.A."/>
            <person name="Patterson W."/>
            <person name="Spatafora J.W."/>
        </authorList>
    </citation>
    <scope>NUCLEOTIDE SEQUENCE [LARGE SCALE GENOMIC DNA]</scope>
    <source>
        <strain evidence="9 10">NRBC 100945</strain>
    </source>
</reference>
<gene>
    <name evidence="9" type="ORF">TPAR_01839</name>
</gene>
<dbReference type="PANTHER" id="PTHR13254">
    <property type="entry name" value="GOLGI AUTOANTIGEN, GOLGIN SUBFAMILY A, 7"/>
    <property type="match status" value="1"/>
</dbReference>
<evidence type="ECO:0000313" key="9">
    <source>
        <dbReference type="EMBL" id="POR37958.1"/>
    </source>
</evidence>